<evidence type="ECO:0000256" key="4">
    <source>
        <dbReference type="ARBA" id="ARBA00023136"/>
    </source>
</evidence>
<dbReference type="GO" id="GO:0016787">
    <property type="term" value="F:hydrolase activity"/>
    <property type="evidence" value="ECO:0007669"/>
    <property type="project" value="UniProtKB-KW"/>
</dbReference>
<dbReference type="AlphaFoldDB" id="A0A172TVX8"/>
<keyword evidence="3" id="KW-0378">Hydrolase</keyword>
<evidence type="ECO:0000256" key="2">
    <source>
        <dbReference type="ARBA" id="ARBA00022729"/>
    </source>
</evidence>
<comment type="subcellular location">
    <subcellularLocation>
        <location evidence="1">Membrane</location>
    </subcellularLocation>
</comment>
<reference evidence="9" key="1">
    <citation type="submission" date="2015-01" db="EMBL/GenBank/DDBJ databases">
        <title>Flavisolibacter sp./LCS9/ whole genome sequencing.</title>
        <authorList>
            <person name="Kim M.K."/>
            <person name="Srinivasan S."/>
            <person name="Lee J.-J."/>
        </authorList>
    </citation>
    <scope>NUCLEOTIDE SEQUENCE [LARGE SCALE GENOMIC DNA]</scope>
    <source>
        <strain evidence="9">LCS9</strain>
    </source>
</reference>
<evidence type="ECO:0000259" key="7">
    <source>
        <dbReference type="Pfam" id="PF01103"/>
    </source>
</evidence>
<evidence type="ECO:0000256" key="1">
    <source>
        <dbReference type="ARBA" id="ARBA00004370"/>
    </source>
</evidence>
<keyword evidence="9" id="KW-1185">Reference proteome</keyword>
<dbReference type="STRING" id="1492898.SY85_12620"/>
<feature type="signal peptide" evidence="5">
    <location>
        <begin position="1"/>
        <end position="23"/>
    </location>
</feature>
<dbReference type="PANTHER" id="PTHR10161">
    <property type="entry name" value="TARTRATE-RESISTANT ACID PHOSPHATASE TYPE 5"/>
    <property type="match status" value="1"/>
</dbReference>
<evidence type="ECO:0000313" key="9">
    <source>
        <dbReference type="Proteomes" id="UP000077177"/>
    </source>
</evidence>
<keyword evidence="2 5" id="KW-0732">Signal</keyword>
<dbReference type="InterPro" id="IPR004843">
    <property type="entry name" value="Calcineurin-like_PHP"/>
</dbReference>
<dbReference type="KEGG" id="fla:SY85_12620"/>
<gene>
    <name evidence="8" type="ORF">SY85_12620</name>
</gene>
<dbReference type="PANTHER" id="PTHR10161:SF14">
    <property type="entry name" value="TARTRATE-RESISTANT ACID PHOSPHATASE TYPE 5"/>
    <property type="match status" value="1"/>
</dbReference>
<evidence type="ECO:0000256" key="3">
    <source>
        <dbReference type="ARBA" id="ARBA00022801"/>
    </source>
</evidence>
<dbReference type="Gene3D" id="2.40.160.50">
    <property type="entry name" value="membrane protein fhac: a member of the omp85/tpsb transporter family"/>
    <property type="match status" value="1"/>
</dbReference>
<dbReference type="Gene3D" id="3.60.21.10">
    <property type="match status" value="2"/>
</dbReference>
<reference evidence="8 9" key="2">
    <citation type="journal article" date="2016" name="Int. J. Syst. Evol. Microbiol.">
        <title>Flavisolibacter tropicus sp. nov., isolated from tropical soil.</title>
        <authorList>
            <person name="Lee J.J."/>
            <person name="Kang M.S."/>
            <person name="Kim G.S."/>
            <person name="Lee C.S."/>
            <person name="Lim S."/>
            <person name="Lee J."/>
            <person name="Roh S.H."/>
            <person name="Kang H."/>
            <person name="Ha J.M."/>
            <person name="Bae S."/>
            <person name="Jung H.Y."/>
            <person name="Kim M.K."/>
        </authorList>
    </citation>
    <scope>NUCLEOTIDE SEQUENCE [LARGE SCALE GENOMIC DNA]</scope>
    <source>
        <strain evidence="8 9">LCS9</strain>
    </source>
</reference>
<feature type="chain" id="PRO_5008001224" evidence="5">
    <location>
        <begin position="24"/>
        <end position="1217"/>
    </location>
</feature>
<organism evidence="8 9">
    <name type="scientific">Flavisolibacter tropicus</name>
    <dbReference type="NCBI Taxonomy" id="1492898"/>
    <lineage>
        <taxon>Bacteria</taxon>
        <taxon>Pseudomonadati</taxon>
        <taxon>Bacteroidota</taxon>
        <taxon>Chitinophagia</taxon>
        <taxon>Chitinophagales</taxon>
        <taxon>Chitinophagaceae</taxon>
        <taxon>Flavisolibacter</taxon>
    </lineage>
</organism>
<dbReference type="InterPro" id="IPR000184">
    <property type="entry name" value="Bac_surfAg_D15"/>
</dbReference>
<evidence type="ECO:0000259" key="6">
    <source>
        <dbReference type="Pfam" id="PF00149"/>
    </source>
</evidence>
<accession>A0A172TVX8</accession>
<dbReference type="PATRIC" id="fig|1492898.3.peg.2720"/>
<name>A0A172TVX8_9BACT</name>
<feature type="domain" description="Calcineurin-like phosphoesterase" evidence="6">
    <location>
        <begin position="31"/>
        <end position="226"/>
    </location>
</feature>
<keyword evidence="4" id="KW-0472">Membrane</keyword>
<dbReference type="InterPro" id="IPR051558">
    <property type="entry name" value="Metallophosphoesterase_PAP"/>
</dbReference>
<dbReference type="InterPro" id="IPR029052">
    <property type="entry name" value="Metallo-depent_PP-like"/>
</dbReference>
<dbReference type="Proteomes" id="UP000077177">
    <property type="component" value="Chromosome"/>
</dbReference>
<dbReference type="GO" id="GO:0019867">
    <property type="term" value="C:outer membrane"/>
    <property type="evidence" value="ECO:0007669"/>
    <property type="project" value="InterPro"/>
</dbReference>
<sequence>MKTMRRSLICLVILLCTNVFSIAQTDSIRHRIFLVGDAGSLYSGKHPVVDWLKKNADWNDEKNMVIFMGDNVYEMGLPTEGEPNYAYYKQVIDYQISLVKGKKAKAYFVMGNHDWMNGKIGGWQQAMRQEDYINGQLQSNIQALPTGGCPGPEVVDVDTLVALTLMDSQWFLHTHDKPGPGSSCLSKTIDEFSTELNEIVQSHQNQLLLLVDHHPLHTHGVHGGATYTLRHHIFPLTELSPALYIPLPVLGSIYPIARGLFGNIQDVNHPLYRGMARTVEDVMTKHPNPIVASGHDHSLQLLVHDSLYQIVSGAGAKLSAIDQKKHNNDLLFAHTQFGCAALEIYKSGKVTVKYFDINSPNYNTPLYAKDLKTITKLPDVASTDSIGILPESVTVSANPRLEGSAFSKLLVGRNYRREWTTPVTMPVLNMGEEQGGLRPVKLGGGKQTRSLRLEDANKKEWTLRSIEKYPEAAIPADLRQTFAKDIVEQGVSASYPYSSLSIGPLVQAAGVPYIRRKLVYVPSDPRLLRFRSNFSQIPAILEEREPVGIKKTDNTDEVVLKLFKDNDDHVDQRSVLRARLLDNFIMDFDRHEDQWRWATYDTGKGKVYFAIPRDHDQAFFKSEGILPLFAAKPWFVPELQGFRPKAKNIKTFNRPARNMDRFFLTELNKEDWQHHIDTFLNAMTDKVIEEALKLQPQEVQDHNMNEIIATLKKRRKYFRDDMMKYYRFISKEVNITGSNQREQFHIFRNDDNTVKVVVNKIKKDSTLGATMYERVFDPSVTKVLNLYGLGDEDRFIVEGNRTHILIRMIGGAGNDCFIHKGHGGNLLAFDASFEKNNISGNPGIRNRISSDPAVNVFNRLGYKYNYINPGLTVAYNVDDGVYLGGQMEVIRQQFRKEPYGVRQYVAGSVALKTGALRFKYEGDWIKAIGNQDLLVRADIRAPVNVTNFFGVGNTTTFNKDLQRKSLYYRTRYNYVDASVLLRRQLQSWFRVNYGAAFQYYKVNQDENLDRFITNFAQNGLNPETIYKERLFAGAHLKLDINSKNNPVIPTRGFVMDLNVRPLFGLNSYSHDLLRTDIDMRVYASVYNIPRLVVATRLGWGKNFGQFEFPQAYYLGGTENLRGYRRDRFAGRSRLYNNFEVRYRLADFSTYLFPGSFGVLAFNDIGRVWADGESSSDWKIGNGVGVWLAPIKRFVIAAHFARSKEEKFMPYITFGFQF</sequence>
<dbReference type="Pfam" id="PF01103">
    <property type="entry name" value="Omp85"/>
    <property type="match status" value="1"/>
</dbReference>
<dbReference type="Pfam" id="PF00149">
    <property type="entry name" value="Metallophos"/>
    <property type="match status" value="1"/>
</dbReference>
<feature type="domain" description="Bacterial surface antigen (D15)" evidence="7">
    <location>
        <begin position="947"/>
        <end position="1195"/>
    </location>
</feature>
<proteinExistence type="predicted"/>
<dbReference type="SUPFAM" id="SSF56300">
    <property type="entry name" value="Metallo-dependent phosphatases"/>
    <property type="match status" value="1"/>
</dbReference>
<dbReference type="EMBL" id="CP011390">
    <property type="protein sequence ID" value="ANE51225.1"/>
    <property type="molecule type" value="Genomic_DNA"/>
</dbReference>
<evidence type="ECO:0000313" key="8">
    <source>
        <dbReference type="EMBL" id="ANE51225.1"/>
    </source>
</evidence>
<protein>
    <submittedName>
        <fullName evidence="8">Uncharacterized protein</fullName>
    </submittedName>
</protein>
<evidence type="ECO:0000256" key="5">
    <source>
        <dbReference type="SAM" id="SignalP"/>
    </source>
</evidence>